<accession>A0A1K2HN17</accession>
<name>A0A1K2HN17_9NEIS</name>
<dbReference type="InterPro" id="IPR037883">
    <property type="entry name" value="Knr4/Smi1-like_sf"/>
</dbReference>
<evidence type="ECO:0000313" key="3">
    <source>
        <dbReference type="Proteomes" id="UP000186513"/>
    </source>
</evidence>
<gene>
    <name evidence="2" type="ORF">SAMN02745887_02805</name>
</gene>
<dbReference type="Gene3D" id="3.40.1580.10">
    <property type="entry name" value="SMI1/KNR4-like"/>
    <property type="match status" value="1"/>
</dbReference>
<dbReference type="RefSeq" id="WP_072429302.1">
    <property type="nucleotide sequence ID" value="NZ_FPKR01000011.1"/>
</dbReference>
<sequence>MPMLKASSSMHAIANRILSLRRRKFLHSKPLFEQFRPISAIDIDQIERQVGATIPQDLAAWLLAVGYGDLDESLSFRFEWFKWFKWVEHSELEDLVIFAQDELGNFYAFVPERGTIVFLSRSAPTYTVLASSFVSFMSELERRDFKLIEWAESLPALPYARDA</sequence>
<dbReference type="Proteomes" id="UP000186513">
    <property type="component" value="Unassembled WGS sequence"/>
</dbReference>
<dbReference type="SUPFAM" id="SSF160631">
    <property type="entry name" value="SMI1/KNR4-like"/>
    <property type="match status" value="1"/>
</dbReference>
<dbReference type="Pfam" id="PF09346">
    <property type="entry name" value="SMI1_KNR4"/>
    <property type="match status" value="1"/>
</dbReference>
<dbReference type="InterPro" id="IPR018958">
    <property type="entry name" value="Knr4/Smi1-like_dom"/>
</dbReference>
<organism evidence="2 3">
    <name type="scientific">Chitinimonas taiwanensis DSM 18899</name>
    <dbReference type="NCBI Taxonomy" id="1121279"/>
    <lineage>
        <taxon>Bacteria</taxon>
        <taxon>Pseudomonadati</taxon>
        <taxon>Pseudomonadota</taxon>
        <taxon>Betaproteobacteria</taxon>
        <taxon>Neisseriales</taxon>
        <taxon>Chitinibacteraceae</taxon>
        <taxon>Chitinimonas</taxon>
    </lineage>
</organism>
<dbReference type="SMART" id="SM00860">
    <property type="entry name" value="SMI1_KNR4"/>
    <property type="match status" value="1"/>
</dbReference>
<dbReference type="AlphaFoldDB" id="A0A1K2HN17"/>
<feature type="domain" description="Knr4/Smi1-like" evidence="1">
    <location>
        <begin position="37"/>
        <end position="139"/>
    </location>
</feature>
<evidence type="ECO:0000313" key="2">
    <source>
        <dbReference type="EMBL" id="SFZ78123.1"/>
    </source>
</evidence>
<dbReference type="EMBL" id="FPKR01000011">
    <property type="protein sequence ID" value="SFZ78123.1"/>
    <property type="molecule type" value="Genomic_DNA"/>
</dbReference>
<keyword evidence="3" id="KW-1185">Reference proteome</keyword>
<reference evidence="2 3" key="1">
    <citation type="submission" date="2016-11" db="EMBL/GenBank/DDBJ databases">
        <authorList>
            <person name="Jaros S."/>
            <person name="Januszkiewicz K."/>
            <person name="Wedrychowicz H."/>
        </authorList>
    </citation>
    <scope>NUCLEOTIDE SEQUENCE [LARGE SCALE GENOMIC DNA]</scope>
    <source>
        <strain evidence="2 3">DSM 18899</strain>
    </source>
</reference>
<protein>
    <submittedName>
        <fullName evidence="2">SMI1 / KNR4 family (SUKH-1)</fullName>
    </submittedName>
</protein>
<proteinExistence type="predicted"/>
<evidence type="ECO:0000259" key="1">
    <source>
        <dbReference type="SMART" id="SM00860"/>
    </source>
</evidence>